<evidence type="ECO:0000313" key="3">
    <source>
        <dbReference type="Proteomes" id="UP000253490"/>
    </source>
</evidence>
<dbReference type="Proteomes" id="UP000253490">
    <property type="component" value="Unassembled WGS sequence"/>
</dbReference>
<dbReference type="GO" id="GO:0016740">
    <property type="term" value="F:transferase activity"/>
    <property type="evidence" value="ECO:0007669"/>
    <property type="project" value="UniProtKB-KW"/>
</dbReference>
<proteinExistence type="predicted"/>
<keyword evidence="3" id="KW-1185">Reference proteome</keyword>
<reference evidence="2 3" key="1">
    <citation type="submission" date="2018-06" db="EMBL/GenBank/DDBJ databases">
        <title>Genomic Encyclopedia of Type Strains, Phase IV (KMG-IV): sequencing the most valuable type-strain genomes for metagenomic binning, comparative biology and taxonomic classification.</title>
        <authorList>
            <person name="Goeker M."/>
        </authorList>
    </citation>
    <scope>NUCLEOTIDE SEQUENCE [LARGE SCALE GENOMIC DNA]</scope>
    <source>
        <strain evidence="2 3">DSM 22112</strain>
    </source>
</reference>
<organism evidence="2 3">
    <name type="scientific">Alkalibaculum bacchi</name>
    <dbReference type="NCBI Taxonomy" id="645887"/>
    <lineage>
        <taxon>Bacteria</taxon>
        <taxon>Bacillati</taxon>
        <taxon>Bacillota</taxon>
        <taxon>Clostridia</taxon>
        <taxon>Eubacteriales</taxon>
        <taxon>Eubacteriaceae</taxon>
        <taxon>Alkalibaculum</taxon>
    </lineage>
</organism>
<evidence type="ECO:0000313" key="2">
    <source>
        <dbReference type="EMBL" id="RBP58222.1"/>
    </source>
</evidence>
<gene>
    <name evidence="2" type="ORF">DES36_12418</name>
</gene>
<accession>A0A366HXT8</accession>
<feature type="domain" description="Glycosyltransferase 2-like" evidence="1">
    <location>
        <begin position="28"/>
        <end position="169"/>
    </location>
</feature>
<dbReference type="InterPro" id="IPR050834">
    <property type="entry name" value="Glycosyltransf_2"/>
</dbReference>
<dbReference type="InterPro" id="IPR029044">
    <property type="entry name" value="Nucleotide-diphossugar_trans"/>
</dbReference>
<evidence type="ECO:0000259" key="1">
    <source>
        <dbReference type="Pfam" id="PF00535"/>
    </source>
</evidence>
<sequence>MLVTKDELLATNALKALFLKRGDSMKLSLLLPTLGERRDELRRLLDSLNIQEYKEFQVVIVSQDNHDIIREIISYYNQLEIIHVPIDQKGLSHSRNIGLKHCNGSIVLLSDDDCWYHKDSLKSIADEFIEDSNLDVLLTQIYDKENGKLYKSNYGHESKMITKDKEFLSKSSIEIAFHKDSCPIGFDEDFGLGGIYNSGEEVDFLINNFSKEKNFKYLPKVTVYHPRKAVVVDEKRVINRGALYAKNFALGRAIMDLVKDLVVRKQNYFRLFFKGYKKYKAGGQVVRW</sequence>
<comment type="caution">
    <text evidence="2">The sequence shown here is derived from an EMBL/GenBank/DDBJ whole genome shotgun (WGS) entry which is preliminary data.</text>
</comment>
<dbReference type="AlphaFoldDB" id="A0A366HXT8"/>
<dbReference type="PANTHER" id="PTHR43685">
    <property type="entry name" value="GLYCOSYLTRANSFERASE"/>
    <property type="match status" value="1"/>
</dbReference>
<protein>
    <submittedName>
        <fullName evidence="2">Glycosyl transferase family 2</fullName>
    </submittedName>
</protein>
<dbReference type="InterPro" id="IPR001173">
    <property type="entry name" value="Glyco_trans_2-like"/>
</dbReference>
<dbReference type="CDD" id="cd00761">
    <property type="entry name" value="Glyco_tranf_GTA_type"/>
    <property type="match status" value="1"/>
</dbReference>
<dbReference type="EMBL" id="QNRX01000024">
    <property type="protein sequence ID" value="RBP58222.1"/>
    <property type="molecule type" value="Genomic_DNA"/>
</dbReference>
<dbReference type="SUPFAM" id="SSF53448">
    <property type="entry name" value="Nucleotide-diphospho-sugar transferases"/>
    <property type="match status" value="1"/>
</dbReference>
<dbReference type="OrthoDB" id="9771846at2"/>
<dbReference type="PANTHER" id="PTHR43685:SF2">
    <property type="entry name" value="GLYCOSYLTRANSFERASE 2-LIKE DOMAIN-CONTAINING PROTEIN"/>
    <property type="match status" value="1"/>
</dbReference>
<keyword evidence="2" id="KW-0808">Transferase</keyword>
<dbReference type="Gene3D" id="3.90.550.10">
    <property type="entry name" value="Spore Coat Polysaccharide Biosynthesis Protein SpsA, Chain A"/>
    <property type="match status" value="1"/>
</dbReference>
<name>A0A366HXT8_9FIRM</name>
<dbReference type="Pfam" id="PF00535">
    <property type="entry name" value="Glycos_transf_2"/>
    <property type="match status" value="1"/>
</dbReference>